<gene>
    <name evidence="7" type="ORF">LKD75_08905</name>
</gene>
<feature type="transmembrane region" description="Helical" evidence="6">
    <location>
        <begin position="12"/>
        <end position="31"/>
    </location>
</feature>
<feature type="transmembrane region" description="Helical" evidence="6">
    <location>
        <begin position="37"/>
        <end position="57"/>
    </location>
</feature>
<keyword evidence="4 6" id="KW-1133">Transmembrane helix</keyword>
<feature type="transmembrane region" description="Helical" evidence="6">
    <location>
        <begin position="394"/>
        <end position="414"/>
    </location>
</feature>
<comment type="subcellular location">
    <subcellularLocation>
        <location evidence="1">Cell membrane</location>
        <topology evidence="1">Multi-pass membrane protein</topology>
    </subcellularLocation>
</comment>
<feature type="transmembrane region" description="Helical" evidence="6">
    <location>
        <begin position="360"/>
        <end position="382"/>
    </location>
</feature>
<evidence type="ECO:0000256" key="2">
    <source>
        <dbReference type="ARBA" id="ARBA00022475"/>
    </source>
</evidence>
<evidence type="ECO:0000313" key="8">
    <source>
        <dbReference type="Proteomes" id="UP001197795"/>
    </source>
</evidence>
<evidence type="ECO:0000313" key="7">
    <source>
        <dbReference type="EMBL" id="MCC2119701.1"/>
    </source>
</evidence>
<feature type="transmembrane region" description="Helical" evidence="6">
    <location>
        <begin position="485"/>
        <end position="505"/>
    </location>
</feature>
<keyword evidence="2" id="KW-1003">Cell membrane</keyword>
<proteinExistence type="predicted"/>
<evidence type="ECO:0000256" key="4">
    <source>
        <dbReference type="ARBA" id="ARBA00022989"/>
    </source>
</evidence>
<sequence length="532" mass="58511">MNQVEVKRRQIQSFSYVLACINIWVFGKSIGDNGLGYLAAAVLVFALFWVLTGKNLPDRMGRMLRGRNARGQYRNVSRMRKNMMLFQIAEGLLGTVLCMSLGWILLEKVFLVPYGSMILWILSPALFLRCIQSVFLGYFQSEGSEMPSAVSSVLRQVFFLGLGLVFLGIFRNYGEKVSLLLKRTDFTSMYGAMGIAVGMLLSEVLVLLFVFVIYRGSMAGRREAESGMKGTDSFSSQLRTLLIPMGGDILRDMFLLLPLWIGLLFFQKRSADIYASVSAYGIFVGRYLITILMPVAILSAGILPGVARTGSHIRKKEERYARTAFQAGVQGTVVHGFFFTAWIAVLATPLSQALDKSAEMALTGLFTTGSSLILWLLLLFYFSEILELRGEKHLLLAGYGILDIVSIVVLLILLNTGNTTTALSLSLVLGTAAGGIVLGILACLRMKTWPDLLRTLAIPAGSCCACGLLAFGLEKICLPHLGAMVTVLLELVITGAVYWFLLLMLRSFRGQDLNYVPGGKVLRAFGKTLRLL</sequence>
<feature type="transmembrane region" description="Helical" evidence="6">
    <location>
        <begin position="152"/>
        <end position="170"/>
    </location>
</feature>
<dbReference type="PANTHER" id="PTHR30250:SF21">
    <property type="entry name" value="LIPID II FLIPPASE MURJ"/>
    <property type="match status" value="1"/>
</dbReference>
<evidence type="ECO:0000256" key="5">
    <source>
        <dbReference type="ARBA" id="ARBA00023136"/>
    </source>
</evidence>
<feature type="transmembrane region" description="Helical" evidence="6">
    <location>
        <begin position="118"/>
        <end position="140"/>
    </location>
</feature>
<feature type="transmembrane region" description="Helical" evidence="6">
    <location>
        <begin position="249"/>
        <end position="267"/>
    </location>
</feature>
<accession>A0AAE3D8L6</accession>
<feature type="transmembrane region" description="Helical" evidence="6">
    <location>
        <begin position="84"/>
        <end position="106"/>
    </location>
</feature>
<evidence type="ECO:0000256" key="3">
    <source>
        <dbReference type="ARBA" id="ARBA00022692"/>
    </source>
</evidence>
<dbReference type="GO" id="GO:0005886">
    <property type="term" value="C:plasma membrane"/>
    <property type="evidence" value="ECO:0007669"/>
    <property type="project" value="UniProtKB-SubCell"/>
</dbReference>
<evidence type="ECO:0008006" key="9">
    <source>
        <dbReference type="Google" id="ProtNLM"/>
    </source>
</evidence>
<keyword evidence="5 6" id="KW-0472">Membrane</keyword>
<feature type="transmembrane region" description="Helical" evidence="6">
    <location>
        <begin position="420"/>
        <end position="444"/>
    </location>
</feature>
<organism evidence="7 8">
    <name type="scientific">Waltera acetigignens</name>
    <dbReference type="NCBI Taxonomy" id="2981769"/>
    <lineage>
        <taxon>Bacteria</taxon>
        <taxon>Bacillati</taxon>
        <taxon>Bacillota</taxon>
        <taxon>Clostridia</taxon>
        <taxon>Lachnospirales</taxon>
        <taxon>Lachnospiraceae</taxon>
        <taxon>Waltera</taxon>
    </lineage>
</organism>
<dbReference type="Proteomes" id="UP001197795">
    <property type="component" value="Unassembled WGS sequence"/>
</dbReference>
<dbReference type="RefSeq" id="WP_227733232.1">
    <property type="nucleotide sequence ID" value="NZ_JAJEPV010000018.1"/>
</dbReference>
<feature type="transmembrane region" description="Helical" evidence="6">
    <location>
        <begin position="456"/>
        <end position="473"/>
    </location>
</feature>
<evidence type="ECO:0000256" key="6">
    <source>
        <dbReference type="SAM" id="Phobius"/>
    </source>
</evidence>
<keyword evidence="8" id="KW-1185">Reference proteome</keyword>
<name>A0AAE3D8L6_9FIRM</name>
<dbReference type="EMBL" id="JAJEPV010000018">
    <property type="protein sequence ID" value="MCC2119701.1"/>
    <property type="molecule type" value="Genomic_DNA"/>
</dbReference>
<dbReference type="AlphaFoldDB" id="A0AAE3D8L6"/>
<keyword evidence="3 6" id="KW-0812">Transmembrane</keyword>
<reference evidence="7 8" key="1">
    <citation type="submission" date="2021-10" db="EMBL/GenBank/DDBJ databases">
        <title>Anaerobic single-cell dispensing facilitates the cultivation of human gut bacteria.</title>
        <authorList>
            <person name="Afrizal A."/>
        </authorList>
    </citation>
    <scope>NUCLEOTIDE SEQUENCE [LARGE SCALE GENOMIC DNA]</scope>
    <source>
        <strain evidence="7 8">CLA-AA-H273</strain>
    </source>
</reference>
<dbReference type="PANTHER" id="PTHR30250">
    <property type="entry name" value="PST FAMILY PREDICTED COLANIC ACID TRANSPORTER"/>
    <property type="match status" value="1"/>
</dbReference>
<feature type="transmembrane region" description="Helical" evidence="6">
    <location>
        <begin position="327"/>
        <end position="348"/>
    </location>
</feature>
<evidence type="ECO:0000256" key="1">
    <source>
        <dbReference type="ARBA" id="ARBA00004651"/>
    </source>
</evidence>
<protein>
    <recommendedName>
        <fullName evidence="9">Stage V sporulation protein B</fullName>
    </recommendedName>
</protein>
<dbReference type="InterPro" id="IPR050833">
    <property type="entry name" value="Poly_Biosynth_Transport"/>
</dbReference>
<comment type="caution">
    <text evidence="7">The sequence shown here is derived from an EMBL/GenBank/DDBJ whole genome shotgun (WGS) entry which is preliminary data.</text>
</comment>
<feature type="transmembrane region" description="Helical" evidence="6">
    <location>
        <begin position="190"/>
        <end position="214"/>
    </location>
</feature>
<feature type="transmembrane region" description="Helical" evidence="6">
    <location>
        <begin position="287"/>
        <end position="306"/>
    </location>
</feature>